<reference evidence="1 2" key="1">
    <citation type="submission" date="2024-06" db="EMBL/GenBank/DDBJ databases">
        <title>Genome of Rhodovulum iodosum, a marine photoferrotroph.</title>
        <authorList>
            <person name="Bianchini G."/>
            <person name="Nikeleit V."/>
            <person name="Kappler A."/>
            <person name="Bryce C."/>
            <person name="Sanchez-Baracaldo P."/>
        </authorList>
    </citation>
    <scope>NUCLEOTIDE SEQUENCE [LARGE SCALE GENOMIC DNA]</scope>
    <source>
        <strain evidence="1 2">UT/N1</strain>
    </source>
</reference>
<dbReference type="EMBL" id="JBEHHI010000001">
    <property type="protein sequence ID" value="MEX5727233.1"/>
    <property type="molecule type" value="Genomic_DNA"/>
</dbReference>
<dbReference type="NCBIfam" id="NF047389">
    <property type="entry name" value="ATPase_Sll1717"/>
    <property type="match status" value="1"/>
</dbReference>
<dbReference type="Proteomes" id="UP001560019">
    <property type="component" value="Unassembled WGS sequence"/>
</dbReference>
<proteinExistence type="predicted"/>
<protein>
    <recommendedName>
        <fullName evidence="3">ATP-binding protein</fullName>
    </recommendedName>
</protein>
<organism evidence="1 2">
    <name type="scientific">Rhodovulum iodosum</name>
    <dbReference type="NCBI Taxonomy" id="68291"/>
    <lineage>
        <taxon>Bacteria</taxon>
        <taxon>Pseudomonadati</taxon>
        <taxon>Pseudomonadota</taxon>
        <taxon>Alphaproteobacteria</taxon>
        <taxon>Rhodobacterales</taxon>
        <taxon>Paracoccaceae</taxon>
        <taxon>Rhodovulum</taxon>
    </lineage>
</organism>
<evidence type="ECO:0008006" key="3">
    <source>
        <dbReference type="Google" id="ProtNLM"/>
    </source>
</evidence>
<comment type="caution">
    <text evidence="1">The sequence shown here is derived from an EMBL/GenBank/DDBJ whole genome shotgun (WGS) entry which is preliminary data.</text>
</comment>
<name>A0ABV3XPI7_9RHOB</name>
<gene>
    <name evidence="1" type="ORF">Ga0609869_000586</name>
</gene>
<dbReference type="RefSeq" id="WP_125407943.1">
    <property type="nucleotide sequence ID" value="NZ_JBEHHI010000001.1"/>
</dbReference>
<evidence type="ECO:0000313" key="2">
    <source>
        <dbReference type="Proteomes" id="UP001560019"/>
    </source>
</evidence>
<accession>A0ABV3XPI7</accession>
<dbReference type="InterPro" id="IPR059206">
    <property type="entry name" value="Sll1717-like"/>
</dbReference>
<sequence length="489" mass="54896">MAYDPIEALRAMELGKSVAEQDDELDRYFIETEAFRALIEGRADVIAGDKGTGKSAIYRMLQQNYREYPEIADLEVISAFNPTGSPVFQRLAAGEVYSEAVYRTIWKSYFLSLVGNWLIDIFGSSYSSEVRRLASILEALGLEDQKVDPRGMFSFISDFFRKISNPKMAEVEFSITETGMPIVKPSVSFDGKIEGQDAVYCDDFLQALEDALASCEIRIWLLIDRLDEAFVGFPDVETPALRALLRAYLDFGGFKALKLKLFLRRDLFRRVTAGGFVNLSHVNAMRVDIEWNDDDLVAMLEKRLANSGAFLGVIGWDSSAGQSLFSRIFPDQIDVGDRKPSARNWIMTRIQDGKGIRPPRNLLDLAIKARENQIRREQRKTRGPIDCRTPLIEADSVRDGQKQLSQIRVDDTLLAEAGPLAAHISKFKDGKSEHSLETALDVLGVAEEDGKIIVAALVEMGFLEELKETYKIPMLFREGLNITQGKAFS</sequence>
<keyword evidence="2" id="KW-1185">Reference proteome</keyword>
<evidence type="ECO:0000313" key="1">
    <source>
        <dbReference type="EMBL" id="MEX5727233.1"/>
    </source>
</evidence>